<sequence>MISRLENINDSATSPIDPEHLNAAIQAELSRWQHLDFSFDMDEKQHNGSESSTPGGSGQRLRTPSQSQNVQPPTATEQDALLLTQFAATVGGSQNPSSDANSYAALLHYLQSQSTSAPLTAPSYPVGGLPNVYQNTVLPTPMPVNPTLWQQQPFQPHQHSNSPQHMHPFGAGQPGSMHLSNLHLPPLVLPPYNPQNTNQGGPTLSPGLTNPNPGPSRSSTGAHSQASASSPSMDDEDEATQTAITEDKRRRNTAASARFRIKKKMRNLNLEHTVSELSGRADTLEREAADLRRENGWLKEIVMLKGSRLAGIDISPHTIPTAESSSQAQKQSTDIQDSQSQSEGSSDEYQPGNEGRNKRKGKGKEKK</sequence>
<organism evidence="9 10">
    <name type="scientific">Moniliophthora roreri</name>
    <name type="common">Frosty pod rot fungus</name>
    <name type="synonym">Monilia roreri</name>
    <dbReference type="NCBI Taxonomy" id="221103"/>
    <lineage>
        <taxon>Eukaryota</taxon>
        <taxon>Fungi</taxon>
        <taxon>Dikarya</taxon>
        <taxon>Basidiomycota</taxon>
        <taxon>Agaricomycotina</taxon>
        <taxon>Agaricomycetes</taxon>
        <taxon>Agaricomycetidae</taxon>
        <taxon>Agaricales</taxon>
        <taxon>Marasmiineae</taxon>
        <taxon>Marasmiaceae</taxon>
        <taxon>Moniliophthora</taxon>
    </lineage>
</organism>
<dbReference type="PROSITE" id="PS00036">
    <property type="entry name" value="BZIP_BASIC"/>
    <property type="match status" value="1"/>
</dbReference>
<dbReference type="PROSITE" id="PS50217">
    <property type="entry name" value="BZIP"/>
    <property type="match status" value="1"/>
</dbReference>
<dbReference type="eggNOG" id="ENOG502S7ZI">
    <property type="taxonomic scope" value="Eukaryota"/>
</dbReference>
<feature type="domain" description="BZIP" evidence="8">
    <location>
        <begin position="246"/>
        <end position="300"/>
    </location>
</feature>
<dbReference type="InterPro" id="IPR004827">
    <property type="entry name" value="bZIP"/>
</dbReference>
<dbReference type="GO" id="GO:0005634">
    <property type="term" value="C:nucleus"/>
    <property type="evidence" value="ECO:0007669"/>
    <property type="project" value="UniProtKB-SubCell"/>
</dbReference>
<evidence type="ECO:0000256" key="2">
    <source>
        <dbReference type="ARBA" id="ARBA00023015"/>
    </source>
</evidence>
<keyword evidence="6" id="KW-0175">Coiled coil</keyword>
<comment type="subcellular location">
    <subcellularLocation>
        <location evidence="1">Nucleus</location>
    </subcellularLocation>
</comment>
<dbReference type="SMART" id="SM00338">
    <property type="entry name" value="BRLZ"/>
    <property type="match status" value="1"/>
</dbReference>
<evidence type="ECO:0000256" key="4">
    <source>
        <dbReference type="ARBA" id="ARBA00023163"/>
    </source>
</evidence>
<dbReference type="PANTHER" id="PTHR13044">
    <property type="entry name" value="ACTIVATING TRANSCRIPTION FACTOR ATF 4/5"/>
    <property type="match status" value="1"/>
</dbReference>
<keyword evidence="2" id="KW-0805">Transcription regulation</keyword>
<dbReference type="GO" id="GO:0001228">
    <property type="term" value="F:DNA-binding transcription activator activity, RNA polymerase II-specific"/>
    <property type="evidence" value="ECO:0007669"/>
    <property type="project" value="TreeGrafter"/>
</dbReference>
<evidence type="ECO:0000256" key="7">
    <source>
        <dbReference type="SAM" id="MobiDB-lite"/>
    </source>
</evidence>
<proteinExistence type="predicted"/>
<evidence type="ECO:0000313" key="10">
    <source>
        <dbReference type="Proteomes" id="UP000054988"/>
    </source>
</evidence>
<feature type="compositionally biased region" description="Basic residues" evidence="7">
    <location>
        <begin position="357"/>
        <end position="367"/>
    </location>
</feature>
<dbReference type="SUPFAM" id="SSF57959">
    <property type="entry name" value="Leucine zipper domain"/>
    <property type="match status" value="1"/>
</dbReference>
<evidence type="ECO:0000256" key="3">
    <source>
        <dbReference type="ARBA" id="ARBA00023125"/>
    </source>
</evidence>
<evidence type="ECO:0000256" key="6">
    <source>
        <dbReference type="SAM" id="Coils"/>
    </source>
</evidence>
<dbReference type="InterPro" id="IPR046347">
    <property type="entry name" value="bZIP_sf"/>
</dbReference>
<keyword evidence="5" id="KW-0539">Nucleus</keyword>
<dbReference type="Gene3D" id="1.20.5.170">
    <property type="match status" value="1"/>
</dbReference>
<feature type="compositionally biased region" description="Low complexity" evidence="7">
    <location>
        <begin position="329"/>
        <end position="354"/>
    </location>
</feature>
<feature type="region of interest" description="Disordered" evidence="7">
    <location>
        <begin position="146"/>
        <end position="260"/>
    </location>
</feature>
<feature type="region of interest" description="Disordered" evidence="7">
    <location>
        <begin position="43"/>
        <end position="75"/>
    </location>
</feature>
<feature type="compositionally biased region" description="Polar residues" evidence="7">
    <location>
        <begin position="147"/>
        <end position="164"/>
    </location>
</feature>
<evidence type="ECO:0000256" key="5">
    <source>
        <dbReference type="ARBA" id="ARBA00023242"/>
    </source>
</evidence>
<evidence type="ECO:0000313" key="9">
    <source>
        <dbReference type="EMBL" id="KTB33346.1"/>
    </source>
</evidence>
<feature type="compositionally biased region" description="Polar residues" evidence="7">
    <location>
        <begin position="194"/>
        <end position="232"/>
    </location>
</feature>
<dbReference type="Proteomes" id="UP000054988">
    <property type="component" value="Unassembled WGS sequence"/>
</dbReference>
<feature type="coiled-coil region" evidence="6">
    <location>
        <begin position="267"/>
        <end position="301"/>
    </location>
</feature>
<dbReference type="Pfam" id="PF07716">
    <property type="entry name" value="bZIP_2"/>
    <property type="match status" value="1"/>
</dbReference>
<keyword evidence="3" id="KW-0238">DNA-binding</keyword>
<evidence type="ECO:0000259" key="8">
    <source>
        <dbReference type="PROSITE" id="PS50217"/>
    </source>
</evidence>
<keyword evidence="4" id="KW-0804">Transcription</keyword>
<comment type="caution">
    <text evidence="9">The sequence shown here is derived from an EMBL/GenBank/DDBJ whole genome shotgun (WGS) entry which is preliminary data.</text>
</comment>
<dbReference type="GO" id="GO:0000977">
    <property type="term" value="F:RNA polymerase II transcription regulatory region sequence-specific DNA binding"/>
    <property type="evidence" value="ECO:0007669"/>
    <property type="project" value="TreeGrafter"/>
</dbReference>
<dbReference type="AlphaFoldDB" id="A0A0W0FAZ3"/>
<accession>A0A0W0FAZ3</accession>
<name>A0A0W0FAZ3_MONRR</name>
<feature type="compositionally biased region" description="Polar residues" evidence="7">
    <location>
        <begin position="48"/>
        <end position="75"/>
    </location>
</feature>
<reference evidence="9 10" key="1">
    <citation type="submission" date="2015-12" db="EMBL/GenBank/DDBJ databases">
        <title>Draft genome sequence of Moniliophthora roreri, the causal agent of frosty pod rot of cacao.</title>
        <authorList>
            <person name="Aime M.C."/>
            <person name="Diaz-Valderrama J.R."/>
            <person name="Kijpornyongpan T."/>
            <person name="Phillips-Mora W."/>
        </authorList>
    </citation>
    <scope>NUCLEOTIDE SEQUENCE [LARGE SCALE GENOMIC DNA]</scope>
    <source>
        <strain evidence="9 10">MCA 2952</strain>
    </source>
</reference>
<dbReference type="CDD" id="cd14705">
    <property type="entry name" value="bZIP_Zip1"/>
    <property type="match status" value="1"/>
</dbReference>
<protein>
    <recommendedName>
        <fullName evidence="8">BZIP domain-containing protein</fullName>
    </recommendedName>
</protein>
<dbReference type="PANTHER" id="PTHR13044:SF14">
    <property type="entry name" value="CRYPTOCEPHAL, ISOFORM A"/>
    <property type="match status" value="1"/>
</dbReference>
<evidence type="ECO:0000256" key="1">
    <source>
        <dbReference type="ARBA" id="ARBA00004123"/>
    </source>
</evidence>
<dbReference type="EMBL" id="LATX01002176">
    <property type="protein sequence ID" value="KTB33346.1"/>
    <property type="molecule type" value="Genomic_DNA"/>
</dbReference>
<gene>
    <name evidence="9" type="ORF">WG66_13964</name>
</gene>
<feature type="region of interest" description="Disordered" evidence="7">
    <location>
        <begin position="315"/>
        <end position="367"/>
    </location>
</feature>